<accession>A0A222FKD6</accession>
<keyword evidence="1" id="KW-0472">Membrane</keyword>
<reference evidence="3 4" key="1">
    <citation type="submission" date="2017-07" db="EMBL/GenBank/DDBJ databases">
        <title>Annotated genome sequence of Bacterioplanes sanyensis isolated from Red Sea.</title>
        <authorList>
            <person name="Rehman Z.U."/>
        </authorList>
    </citation>
    <scope>NUCLEOTIDE SEQUENCE [LARGE SCALE GENOMIC DNA]</scope>
    <source>
        <strain evidence="3 4">NV9</strain>
    </source>
</reference>
<dbReference type="AlphaFoldDB" id="A0A222FKD6"/>
<keyword evidence="1" id="KW-1133">Transmembrane helix</keyword>
<feature type="transmembrane region" description="Helical" evidence="1">
    <location>
        <begin position="12"/>
        <end position="31"/>
    </location>
</feature>
<dbReference type="InterPro" id="IPR024478">
    <property type="entry name" value="HlyB_4HB_MCP"/>
</dbReference>
<gene>
    <name evidence="3" type="ORF">CHH28_08370</name>
</gene>
<dbReference type="Proteomes" id="UP000202440">
    <property type="component" value="Chromosome"/>
</dbReference>
<protein>
    <recommendedName>
        <fullName evidence="2">Chemotaxis methyl-accepting receptor HlyB-like 4HB MCP domain-containing protein</fullName>
    </recommendedName>
</protein>
<evidence type="ECO:0000313" key="3">
    <source>
        <dbReference type="EMBL" id="ASP38693.1"/>
    </source>
</evidence>
<organism evidence="3 4">
    <name type="scientific">Bacterioplanes sanyensis</name>
    <dbReference type="NCBI Taxonomy" id="1249553"/>
    <lineage>
        <taxon>Bacteria</taxon>
        <taxon>Pseudomonadati</taxon>
        <taxon>Pseudomonadota</taxon>
        <taxon>Gammaproteobacteria</taxon>
        <taxon>Oceanospirillales</taxon>
        <taxon>Oceanospirillaceae</taxon>
        <taxon>Bacterioplanes</taxon>
    </lineage>
</organism>
<dbReference type="KEGG" id="bsan:CHH28_08370"/>
<dbReference type="OrthoDB" id="2489132at2"/>
<keyword evidence="1" id="KW-0812">Transmembrane</keyword>
<evidence type="ECO:0000313" key="4">
    <source>
        <dbReference type="Proteomes" id="UP000202440"/>
    </source>
</evidence>
<dbReference type="RefSeq" id="WP_094059879.1">
    <property type="nucleotide sequence ID" value="NZ_CP022530.1"/>
</dbReference>
<proteinExistence type="predicted"/>
<evidence type="ECO:0000259" key="2">
    <source>
        <dbReference type="Pfam" id="PF12729"/>
    </source>
</evidence>
<evidence type="ECO:0000256" key="1">
    <source>
        <dbReference type="SAM" id="Phobius"/>
    </source>
</evidence>
<dbReference type="Pfam" id="PF12729">
    <property type="entry name" value="4HB_MCP_1"/>
    <property type="match status" value="1"/>
</dbReference>
<keyword evidence="4" id="KW-1185">Reference proteome</keyword>
<sequence>MPKLNLKLSQRLATAFSVPLALLVFMGIVALDGIRTTNQGLETVYQDRVIPLQQLKAIADGYAVLVIDAVNKANGGSMSAEQALQSVQEAESLIAARWGSTWRRSSLRPSRR</sequence>
<dbReference type="EMBL" id="CP022530">
    <property type="protein sequence ID" value="ASP38693.1"/>
    <property type="molecule type" value="Genomic_DNA"/>
</dbReference>
<name>A0A222FKD6_9GAMM</name>
<feature type="domain" description="Chemotaxis methyl-accepting receptor HlyB-like 4HB MCP" evidence="2">
    <location>
        <begin position="5"/>
        <end position="71"/>
    </location>
</feature>